<dbReference type="Gramene" id="Kaladp0040s0539.1.v1.1">
    <property type="protein sequence ID" value="Kaladp0040s0539.1.v1.1"/>
    <property type="gene ID" value="Kaladp0040s0539.v1.1"/>
</dbReference>
<reference evidence="2" key="1">
    <citation type="submission" date="2021-01" db="UniProtKB">
        <authorList>
            <consortium name="EnsemblPlants"/>
        </authorList>
    </citation>
    <scope>IDENTIFICATION</scope>
</reference>
<feature type="compositionally biased region" description="Basic and acidic residues" evidence="1">
    <location>
        <begin position="50"/>
        <end position="59"/>
    </location>
</feature>
<evidence type="ECO:0000256" key="1">
    <source>
        <dbReference type="SAM" id="MobiDB-lite"/>
    </source>
</evidence>
<evidence type="ECO:0000313" key="2">
    <source>
        <dbReference type="EnsemblPlants" id="Kaladp0040s0539.1.v1.1"/>
    </source>
</evidence>
<dbReference type="Proteomes" id="UP000594263">
    <property type="component" value="Unplaced"/>
</dbReference>
<evidence type="ECO:0000313" key="3">
    <source>
        <dbReference type="Proteomes" id="UP000594263"/>
    </source>
</evidence>
<accession>A0A7N0TPT5</accession>
<proteinExistence type="predicted"/>
<feature type="region of interest" description="Disordered" evidence="1">
    <location>
        <begin position="47"/>
        <end position="67"/>
    </location>
</feature>
<sequence>MNSKPFHGTNVFMSRKLVPPELFDALQDALKQNGAEVFLCCDPSRSGPTDYHDDHRSSPVKDNPLSNISRDVNAHIYDGFSETQTDSQVVGYEEDLSGRQMIIDRILAWSSLT</sequence>
<organism evidence="2 3">
    <name type="scientific">Kalanchoe fedtschenkoi</name>
    <name type="common">Lavender scallops</name>
    <name type="synonym">South American air plant</name>
    <dbReference type="NCBI Taxonomy" id="63787"/>
    <lineage>
        <taxon>Eukaryota</taxon>
        <taxon>Viridiplantae</taxon>
        <taxon>Streptophyta</taxon>
        <taxon>Embryophyta</taxon>
        <taxon>Tracheophyta</taxon>
        <taxon>Spermatophyta</taxon>
        <taxon>Magnoliopsida</taxon>
        <taxon>eudicotyledons</taxon>
        <taxon>Gunneridae</taxon>
        <taxon>Pentapetalae</taxon>
        <taxon>Saxifragales</taxon>
        <taxon>Crassulaceae</taxon>
        <taxon>Kalanchoe</taxon>
    </lineage>
</organism>
<dbReference type="AlphaFoldDB" id="A0A7N0TPT5"/>
<keyword evidence="3" id="KW-1185">Reference proteome</keyword>
<name>A0A7N0TPT5_KALFE</name>
<protein>
    <submittedName>
        <fullName evidence="2">Uncharacterized protein</fullName>
    </submittedName>
</protein>
<dbReference type="EnsemblPlants" id="Kaladp0040s0539.1.v1.1">
    <property type="protein sequence ID" value="Kaladp0040s0539.1.v1.1"/>
    <property type="gene ID" value="Kaladp0040s0539.v1.1"/>
</dbReference>